<dbReference type="Proteomes" id="UP001066276">
    <property type="component" value="Chromosome 11"/>
</dbReference>
<evidence type="ECO:0000313" key="2">
    <source>
        <dbReference type="Proteomes" id="UP001066276"/>
    </source>
</evidence>
<evidence type="ECO:0000313" key="1">
    <source>
        <dbReference type="EMBL" id="KAJ1094089.1"/>
    </source>
</evidence>
<accession>A0AAV7LSV1</accession>
<proteinExistence type="predicted"/>
<gene>
    <name evidence="1" type="ORF">NDU88_007173</name>
</gene>
<dbReference type="AlphaFoldDB" id="A0AAV7LSV1"/>
<name>A0AAV7LSV1_PLEWA</name>
<reference evidence="1" key="1">
    <citation type="journal article" date="2022" name="bioRxiv">
        <title>Sequencing and chromosome-scale assembly of the giantPleurodeles waltlgenome.</title>
        <authorList>
            <person name="Brown T."/>
            <person name="Elewa A."/>
            <person name="Iarovenko S."/>
            <person name="Subramanian E."/>
            <person name="Araus A.J."/>
            <person name="Petzold A."/>
            <person name="Susuki M."/>
            <person name="Suzuki K.-i.T."/>
            <person name="Hayashi T."/>
            <person name="Toyoda A."/>
            <person name="Oliveira C."/>
            <person name="Osipova E."/>
            <person name="Leigh N.D."/>
            <person name="Simon A."/>
            <person name="Yun M.H."/>
        </authorList>
    </citation>
    <scope>NUCLEOTIDE SEQUENCE</scope>
    <source>
        <strain evidence="1">20211129_DDA</strain>
        <tissue evidence="1">Liver</tissue>
    </source>
</reference>
<organism evidence="1 2">
    <name type="scientific">Pleurodeles waltl</name>
    <name type="common">Iberian ribbed newt</name>
    <dbReference type="NCBI Taxonomy" id="8319"/>
    <lineage>
        <taxon>Eukaryota</taxon>
        <taxon>Metazoa</taxon>
        <taxon>Chordata</taxon>
        <taxon>Craniata</taxon>
        <taxon>Vertebrata</taxon>
        <taxon>Euteleostomi</taxon>
        <taxon>Amphibia</taxon>
        <taxon>Batrachia</taxon>
        <taxon>Caudata</taxon>
        <taxon>Salamandroidea</taxon>
        <taxon>Salamandridae</taxon>
        <taxon>Pleurodelinae</taxon>
        <taxon>Pleurodeles</taxon>
    </lineage>
</organism>
<dbReference type="EMBL" id="JANPWB010000015">
    <property type="protein sequence ID" value="KAJ1094089.1"/>
    <property type="molecule type" value="Genomic_DNA"/>
</dbReference>
<comment type="caution">
    <text evidence="1">The sequence shown here is derived from an EMBL/GenBank/DDBJ whole genome shotgun (WGS) entry which is preliminary data.</text>
</comment>
<keyword evidence="2" id="KW-1185">Reference proteome</keyword>
<protein>
    <submittedName>
        <fullName evidence="1">Uncharacterized protein</fullName>
    </submittedName>
</protein>
<sequence>MRRAARSRRRHRVCAWRAERRSRAVLPGIRGVCLGQFRFPRGCRALVPREVEIPPMDQTKNVWPCLTHPFPAQPSCPNSWGSGAAAISQLHRDNVPFAWAGNEEGKRARFVCVPCASRGWAPKRLLSLDQGACTHF</sequence>